<evidence type="ECO:0000259" key="4">
    <source>
        <dbReference type="PROSITE" id="PS50984"/>
    </source>
</evidence>
<name>A0A8J8CCT7_9ARCH</name>
<dbReference type="InterPro" id="IPR020103">
    <property type="entry name" value="PsdUridine_synth_cat_dom_sf"/>
</dbReference>
<dbReference type="AlphaFoldDB" id="A0A8J8CCT7"/>
<dbReference type="Pfam" id="PF01142">
    <property type="entry name" value="TruD"/>
    <property type="match status" value="1"/>
</dbReference>
<dbReference type="HAMAP" id="MF_01082">
    <property type="entry name" value="TruD"/>
    <property type="match status" value="1"/>
</dbReference>
<dbReference type="PANTHER" id="PTHR13326:SF21">
    <property type="entry name" value="PSEUDOURIDYLATE SYNTHASE PUS7L"/>
    <property type="match status" value="1"/>
</dbReference>
<reference evidence="5" key="1">
    <citation type="submission" date="2021-04" db="EMBL/GenBank/DDBJ databases">
        <title>Genomic insights into ecological role and evolution of a novel Thermoplasmata order Candidatus Sysuiplasmatales.</title>
        <authorList>
            <person name="Yuan Y."/>
        </authorList>
    </citation>
    <scope>NUCLEOTIDE SEQUENCE</scope>
    <source>
        <strain evidence="5">YP2-bin.285</strain>
    </source>
</reference>
<dbReference type="Proteomes" id="UP000716004">
    <property type="component" value="Unassembled WGS sequence"/>
</dbReference>
<keyword evidence="2 3" id="KW-0413">Isomerase</keyword>
<evidence type="ECO:0000256" key="1">
    <source>
        <dbReference type="ARBA" id="ARBA00007953"/>
    </source>
</evidence>
<organism evidence="5 6">
    <name type="scientific">Candidatus Sysuiplasma superficiale</name>
    <dbReference type="NCBI Taxonomy" id="2823368"/>
    <lineage>
        <taxon>Archaea</taxon>
        <taxon>Methanobacteriati</taxon>
        <taxon>Thermoplasmatota</taxon>
        <taxon>Thermoplasmata</taxon>
        <taxon>Candidatus Sysuiplasmatales</taxon>
        <taxon>Candidatus Sysuiplasmataceae</taxon>
        <taxon>Candidatus Sysuiplasma</taxon>
    </lineage>
</organism>
<dbReference type="PANTHER" id="PTHR13326">
    <property type="entry name" value="TRNA PSEUDOURIDINE SYNTHASE D"/>
    <property type="match status" value="1"/>
</dbReference>
<comment type="similarity">
    <text evidence="1 3">Belongs to the pseudouridine synthase TruD family.</text>
</comment>
<comment type="catalytic activity">
    <reaction evidence="3">
        <text>uridine(13) in tRNA = pseudouridine(13) in tRNA</text>
        <dbReference type="Rhea" id="RHEA:42540"/>
        <dbReference type="Rhea" id="RHEA-COMP:10105"/>
        <dbReference type="Rhea" id="RHEA-COMP:10106"/>
        <dbReference type="ChEBI" id="CHEBI:65314"/>
        <dbReference type="ChEBI" id="CHEBI:65315"/>
        <dbReference type="EC" id="5.4.99.27"/>
    </reaction>
</comment>
<feature type="domain" description="TRUD" evidence="4">
    <location>
        <begin position="169"/>
        <end position="394"/>
    </location>
</feature>
<dbReference type="Gene3D" id="3.30.70.3160">
    <property type="match status" value="1"/>
</dbReference>
<dbReference type="Gene3D" id="1.10.1510.30">
    <property type="match status" value="1"/>
</dbReference>
<dbReference type="PROSITE" id="PS50984">
    <property type="entry name" value="TRUD"/>
    <property type="match status" value="1"/>
</dbReference>
<dbReference type="GO" id="GO:0003723">
    <property type="term" value="F:RNA binding"/>
    <property type="evidence" value="ECO:0007669"/>
    <property type="project" value="InterPro"/>
</dbReference>
<keyword evidence="3" id="KW-0819">tRNA processing</keyword>
<dbReference type="InterPro" id="IPR001656">
    <property type="entry name" value="PsdUridine_synth_TruD"/>
</dbReference>
<dbReference type="EMBL" id="JAGVSJ010000036">
    <property type="protein sequence ID" value="MBX8632566.1"/>
    <property type="molecule type" value="Genomic_DNA"/>
</dbReference>
<dbReference type="EC" id="5.4.99.27" evidence="3"/>
<dbReference type="Gene3D" id="3.30.2350.20">
    <property type="entry name" value="TruD, catalytic domain"/>
    <property type="match status" value="1"/>
</dbReference>
<dbReference type="PIRSF" id="PIRSF037016">
    <property type="entry name" value="Pseudouridin_synth_euk_prd"/>
    <property type="match status" value="1"/>
</dbReference>
<gene>
    <name evidence="3 5" type="primary">truD</name>
    <name evidence="5" type="ORF">J9259_08665</name>
</gene>
<evidence type="ECO:0000313" key="6">
    <source>
        <dbReference type="Proteomes" id="UP000716004"/>
    </source>
</evidence>
<protein>
    <recommendedName>
        <fullName evidence="3">Probable tRNA pseudouridine synthase D</fullName>
        <ecNumber evidence="3">5.4.99.27</ecNumber>
    </recommendedName>
    <alternativeName>
        <fullName evidence="3">tRNA pseudouridine(13) synthase</fullName>
    </alternativeName>
    <alternativeName>
        <fullName evidence="3">tRNA pseudouridylate synthase D</fullName>
    </alternativeName>
    <alternativeName>
        <fullName evidence="3">tRNA-uridine isomerase D</fullName>
    </alternativeName>
</protein>
<proteinExistence type="inferred from homology"/>
<evidence type="ECO:0000256" key="3">
    <source>
        <dbReference type="HAMAP-Rule" id="MF_01082"/>
    </source>
</evidence>
<dbReference type="SUPFAM" id="SSF55120">
    <property type="entry name" value="Pseudouridine synthase"/>
    <property type="match status" value="1"/>
</dbReference>
<dbReference type="NCBIfam" id="TIGR00094">
    <property type="entry name" value="tRNA_TruD_broad"/>
    <property type="match status" value="1"/>
</dbReference>
<feature type="active site" description="Nucleophile" evidence="3">
    <location>
        <position position="90"/>
    </location>
</feature>
<dbReference type="CDD" id="cd01291">
    <property type="entry name" value="PseudoU_synth"/>
    <property type="match status" value="1"/>
</dbReference>
<evidence type="ECO:0000313" key="5">
    <source>
        <dbReference type="EMBL" id="MBX8632566.1"/>
    </source>
</evidence>
<dbReference type="GO" id="GO:0031119">
    <property type="term" value="P:tRNA pseudouridine synthesis"/>
    <property type="evidence" value="ECO:0007669"/>
    <property type="project" value="UniProtKB-UniRule"/>
</dbReference>
<dbReference type="GO" id="GO:0160150">
    <property type="term" value="F:tRNA pseudouridine(13) synthase activity"/>
    <property type="evidence" value="ECO:0007669"/>
    <property type="project" value="UniProtKB-EC"/>
</dbReference>
<dbReference type="InterPro" id="IPR042214">
    <property type="entry name" value="TruD_catalytic"/>
</dbReference>
<accession>A0A8J8CCT7</accession>
<sequence length="430" mass="47784">MSDFSPPQLERQLGMHAYLTASEGTGGTIKNEIEDFIVSEIPLLPAANERGNFVICRVTARNWETNRLVRELSRRLQIGRKRIGFAGTKDKRGLTSRYMSFEGVDEGVLRSIDIRDVDVEVVGRANRRLNLGDLWGNSFSITIRDCSYSGNRLAEVASAVISELKQTKGFPNFYGVQRFGSIRPNTHIVGRYIVKKDFRGAVHAYAGNPSGKENDEVRQARTLFDEGADADEVFSSMPDVMVFERILLSHLSEHPDDYAGALRRLPSNLLMMFVHALQASLFNEMISARIAEDLPLHLAVEGDIVLPINEHHLPDRGRLVSVSATNISAVNRQMSAGNGFVSALLFGHSSVFAGGKQGEIERQIVQSNGLEERDFVVPEISECTSAGSRREVLSPLHSIYFRADGDSLHLKFDLVRGSYATSLLREIMKC</sequence>
<dbReference type="InterPro" id="IPR011760">
    <property type="entry name" value="PsdUridine_synth_TruD_insert"/>
</dbReference>
<comment type="caution">
    <text evidence="5">The sequence shown here is derived from an EMBL/GenBank/DDBJ whole genome shotgun (WGS) entry which is preliminary data.</text>
</comment>
<comment type="function">
    <text evidence="3">Could be responsible for synthesis of pseudouridine from uracil-13 in transfer RNAs.</text>
</comment>
<evidence type="ECO:0000256" key="2">
    <source>
        <dbReference type="ARBA" id="ARBA00023235"/>
    </source>
</evidence>